<keyword evidence="3" id="KW-1185">Reference proteome</keyword>
<name>A0AAE0M2L0_9PEZI</name>
<reference evidence="2" key="1">
    <citation type="journal article" date="2023" name="Mol. Phylogenet. Evol.">
        <title>Genome-scale phylogeny and comparative genomics of the fungal order Sordariales.</title>
        <authorList>
            <person name="Hensen N."/>
            <person name="Bonometti L."/>
            <person name="Westerberg I."/>
            <person name="Brannstrom I.O."/>
            <person name="Guillou S."/>
            <person name="Cros-Aarteil S."/>
            <person name="Calhoun S."/>
            <person name="Haridas S."/>
            <person name="Kuo A."/>
            <person name="Mondo S."/>
            <person name="Pangilinan J."/>
            <person name="Riley R."/>
            <person name="LaButti K."/>
            <person name="Andreopoulos B."/>
            <person name="Lipzen A."/>
            <person name="Chen C."/>
            <person name="Yan M."/>
            <person name="Daum C."/>
            <person name="Ng V."/>
            <person name="Clum A."/>
            <person name="Steindorff A."/>
            <person name="Ohm R.A."/>
            <person name="Martin F."/>
            <person name="Silar P."/>
            <person name="Natvig D.O."/>
            <person name="Lalanne C."/>
            <person name="Gautier V."/>
            <person name="Ament-Velasquez S.L."/>
            <person name="Kruys A."/>
            <person name="Hutchinson M.I."/>
            <person name="Powell A.J."/>
            <person name="Barry K."/>
            <person name="Miller A.N."/>
            <person name="Grigoriev I.V."/>
            <person name="Debuchy R."/>
            <person name="Gladieux P."/>
            <person name="Hiltunen Thoren M."/>
            <person name="Johannesson H."/>
        </authorList>
    </citation>
    <scope>NUCLEOTIDE SEQUENCE</scope>
    <source>
        <strain evidence="2">CBS 118394</strain>
    </source>
</reference>
<proteinExistence type="predicted"/>
<evidence type="ECO:0000313" key="3">
    <source>
        <dbReference type="Proteomes" id="UP001283341"/>
    </source>
</evidence>
<organism evidence="2 3">
    <name type="scientific">Apodospora peruviana</name>
    <dbReference type="NCBI Taxonomy" id="516989"/>
    <lineage>
        <taxon>Eukaryota</taxon>
        <taxon>Fungi</taxon>
        <taxon>Dikarya</taxon>
        <taxon>Ascomycota</taxon>
        <taxon>Pezizomycotina</taxon>
        <taxon>Sordariomycetes</taxon>
        <taxon>Sordariomycetidae</taxon>
        <taxon>Sordariales</taxon>
        <taxon>Lasiosphaeriaceae</taxon>
        <taxon>Apodospora</taxon>
    </lineage>
</organism>
<dbReference type="Proteomes" id="UP001283341">
    <property type="component" value="Unassembled WGS sequence"/>
</dbReference>
<evidence type="ECO:0000256" key="1">
    <source>
        <dbReference type="SAM" id="MobiDB-lite"/>
    </source>
</evidence>
<dbReference type="AlphaFoldDB" id="A0AAE0M2L0"/>
<gene>
    <name evidence="2" type="ORF">B0H66DRAFT_520197</name>
</gene>
<reference evidence="2" key="2">
    <citation type="submission" date="2023-06" db="EMBL/GenBank/DDBJ databases">
        <authorList>
            <consortium name="Lawrence Berkeley National Laboratory"/>
            <person name="Haridas S."/>
            <person name="Hensen N."/>
            <person name="Bonometti L."/>
            <person name="Westerberg I."/>
            <person name="Brannstrom I.O."/>
            <person name="Guillou S."/>
            <person name="Cros-Aarteil S."/>
            <person name="Calhoun S."/>
            <person name="Kuo A."/>
            <person name="Mondo S."/>
            <person name="Pangilinan J."/>
            <person name="Riley R."/>
            <person name="Labutti K."/>
            <person name="Andreopoulos B."/>
            <person name="Lipzen A."/>
            <person name="Chen C."/>
            <person name="Yanf M."/>
            <person name="Daum C."/>
            <person name="Ng V."/>
            <person name="Clum A."/>
            <person name="Steindorff A."/>
            <person name="Ohm R."/>
            <person name="Martin F."/>
            <person name="Silar P."/>
            <person name="Natvig D."/>
            <person name="Lalanne C."/>
            <person name="Gautier V."/>
            <person name="Ament-Velasquez S.L."/>
            <person name="Kruys A."/>
            <person name="Hutchinson M.I."/>
            <person name="Powell A.J."/>
            <person name="Barry K."/>
            <person name="Miller A.N."/>
            <person name="Grigoriev I.V."/>
            <person name="Debuchy R."/>
            <person name="Gladieux P."/>
            <person name="Thoren M.H."/>
            <person name="Johannesson H."/>
        </authorList>
    </citation>
    <scope>NUCLEOTIDE SEQUENCE</scope>
    <source>
        <strain evidence="2">CBS 118394</strain>
    </source>
</reference>
<feature type="region of interest" description="Disordered" evidence="1">
    <location>
        <begin position="34"/>
        <end position="59"/>
    </location>
</feature>
<comment type="caution">
    <text evidence="2">The sequence shown here is derived from an EMBL/GenBank/DDBJ whole genome shotgun (WGS) entry which is preliminary data.</text>
</comment>
<accession>A0AAE0M2L0</accession>
<sequence length="288" mass="31139">MHAAAAASSVGARMLSEVEETSLDEILTSLRTNLTNGNNNHNDSPDRVAASTSAPPPRTFPISRLNELVRRHFRATQSAPLAITGRHHELLYVLVATLIAPPFEKAVSIVDFDGRFDALRLLATAPYGDEIGVATAAHSEEEQGRIQAVEMSSSNRIVRRSDLDHVYILCPARGDLTHIADCIASMEEYMVYGSHRSRAREWWGTMVIGGGLNPAGGASAGHVAVTAGWRGWLRVDRAEVPAFSSGMSVEEALADREKRQAAVDDAGWVASCPWGWFTFGGSNSETNV</sequence>
<dbReference type="EMBL" id="JAUEDM010000005">
    <property type="protein sequence ID" value="KAK3317011.1"/>
    <property type="molecule type" value="Genomic_DNA"/>
</dbReference>
<evidence type="ECO:0000313" key="2">
    <source>
        <dbReference type="EMBL" id="KAK3317011.1"/>
    </source>
</evidence>
<protein>
    <submittedName>
        <fullName evidence="2">Uncharacterized protein</fullName>
    </submittedName>
</protein>